<dbReference type="STRING" id="34475.A0A4Y9YHU5"/>
<accession>A0A4Y9YHU5</accession>
<dbReference type="EMBL" id="SEKV01000203">
    <property type="protein sequence ID" value="TFY61550.1"/>
    <property type="molecule type" value="Genomic_DNA"/>
</dbReference>
<dbReference type="Proteomes" id="UP000298390">
    <property type="component" value="Unassembled WGS sequence"/>
</dbReference>
<comment type="caution">
    <text evidence="1">The sequence shown here is derived from an EMBL/GenBank/DDBJ whole genome shotgun (WGS) entry which is preliminary data.</text>
</comment>
<organism evidence="1 2">
    <name type="scientific">Rhodofomes roseus</name>
    <dbReference type="NCBI Taxonomy" id="34475"/>
    <lineage>
        <taxon>Eukaryota</taxon>
        <taxon>Fungi</taxon>
        <taxon>Dikarya</taxon>
        <taxon>Basidiomycota</taxon>
        <taxon>Agaricomycotina</taxon>
        <taxon>Agaricomycetes</taxon>
        <taxon>Polyporales</taxon>
        <taxon>Rhodofomes</taxon>
    </lineage>
</organism>
<proteinExistence type="predicted"/>
<dbReference type="AlphaFoldDB" id="A0A4Y9YHU5"/>
<evidence type="ECO:0000313" key="1">
    <source>
        <dbReference type="EMBL" id="TFY61550.1"/>
    </source>
</evidence>
<name>A0A4Y9YHU5_9APHY</name>
<protein>
    <submittedName>
        <fullName evidence="1">Uncharacterized protein</fullName>
    </submittedName>
</protein>
<gene>
    <name evidence="1" type="ORF">EVJ58_g4438</name>
</gene>
<evidence type="ECO:0000313" key="2">
    <source>
        <dbReference type="Proteomes" id="UP000298390"/>
    </source>
</evidence>
<reference evidence="1 2" key="1">
    <citation type="submission" date="2019-01" db="EMBL/GenBank/DDBJ databases">
        <title>Genome sequencing of the rare red list fungi Fomitopsis rosea.</title>
        <authorList>
            <person name="Buettner E."/>
            <person name="Kellner H."/>
        </authorList>
    </citation>
    <scope>NUCLEOTIDE SEQUENCE [LARGE SCALE GENOMIC DNA]</scope>
    <source>
        <strain evidence="1 2">DSM 105464</strain>
    </source>
</reference>
<sequence>MRMDLEAVTLAFDRLYLVAPQLHNQGEQRAREPSAAQELESMVNLIGRASETRITDQAVILEGGLQRKPEQARQRDLRVENRDAFVESLLRHAAAGRLHSQDTILTPSVSMPFHARGRPRAKMQMENLTALLALPEFLKEPIPRELEPLPVPVPPERKDSLGKSVIFAYDGFSDDGVEDVKSVEDAEGQFVSGDHAYVANQSGGSSMLPGATLEAEVLPAAQIPGKTSDRYECLILKCGLSTSPFLRLPTRVTPGKKEVRPAGQHLHVQLSVSGGPANGNGPSTSVHSTLMYAPRLSAMRATGYICALCSLLLVHVSQAQDYPGSSSEHWAELVSAWHLADGRTRARGSYILFEQSAMSAYNLYAVDPVAYGKDRKKADVGLPTNGCRARALTNVSCVGRSPRTF</sequence>